<dbReference type="AlphaFoldDB" id="A0A1Z4MU20"/>
<name>A0A1Z4MU20_9CYAN</name>
<protein>
    <submittedName>
        <fullName evidence="1">Uncharacterized protein</fullName>
    </submittedName>
</protein>
<dbReference type="KEGG" id="ttq:NIES37_09130"/>
<sequence>MTGAAALVKQYIEQREQGIAGTGISPDSIIKNGFNSGVGDSYEAN</sequence>
<dbReference type="EMBL" id="AP018248">
    <property type="protein sequence ID" value="BAY96976.1"/>
    <property type="molecule type" value="Genomic_DNA"/>
</dbReference>
<reference evidence="1 2" key="1">
    <citation type="submission" date="2017-06" db="EMBL/GenBank/DDBJ databases">
        <title>Genome sequencing of cyanobaciteial culture collection at National Institute for Environmental Studies (NIES).</title>
        <authorList>
            <person name="Hirose Y."/>
            <person name="Shimura Y."/>
            <person name="Fujisawa T."/>
            <person name="Nakamura Y."/>
            <person name="Kawachi M."/>
        </authorList>
    </citation>
    <scope>NUCLEOTIDE SEQUENCE [LARGE SCALE GENOMIC DNA]</scope>
    <source>
        <strain evidence="1 2">NIES-37</strain>
    </source>
</reference>
<evidence type="ECO:0000313" key="1">
    <source>
        <dbReference type="EMBL" id="BAY96976.1"/>
    </source>
</evidence>
<evidence type="ECO:0000313" key="2">
    <source>
        <dbReference type="Proteomes" id="UP000218785"/>
    </source>
</evidence>
<accession>A0A1Z4MU20</accession>
<keyword evidence="2" id="KW-1185">Reference proteome</keyword>
<dbReference type="Proteomes" id="UP000218785">
    <property type="component" value="Chromosome"/>
</dbReference>
<proteinExistence type="predicted"/>
<gene>
    <name evidence="1" type="ORF">NIES37_09130</name>
</gene>
<organism evidence="1 2">
    <name type="scientific">Tolypothrix tenuis PCC 7101</name>
    <dbReference type="NCBI Taxonomy" id="231146"/>
    <lineage>
        <taxon>Bacteria</taxon>
        <taxon>Bacillati</taxon>
        <taxon>Cyanobacteriota</taxon>
        <taxon>Cyanophyceae</taxon>
        <taxon>Nostocales</taxon>
        <taxon>Tolypothrichaceae</taxon>
        <taxon>Tolypothrix</taxon>
    </lineage>
</organism>